<dbReference type="Pfam" id="PF00385">
    <property type="entry name" value="Chromo"/>
    <property type="match status" value="1"/>
</dbReference>
<dbReference type="KEGG" id="rsx:RhiXN_12239"/>
<dbReference type="Proteomes" id="UP000650533">
    <property type="component" value="Chromosome 15"/>
</dbReference>
<dbReference type="SMART" id="SM00298">
    <property type="entry name" value="CHROMO"/>
    <property type="match status" value="1"/>
</dbReference>
<organism evidence="2 3">
    <name type="scientific">Rhizoctonia solani</name>
    <dbReference type="NCBI Taxonomy" id="456999"/>
    <lineage>
        <taxon>Eukaryota</taxon>
        <taxon>Fungi</taxon>
        <taxon>Dikarya</taxon>
        <taxon>Basidiomycota</taxon>
        <taxon>Agaricomycotina</taxon>
        <taxon>Agaricomycetes</taxon>
        <taxon>Cantharellales</taxon>
        <taxon>Ceratobasidiaceae</taxon>
        <taxon>Rhizoctonia</taxon>
    </lineage>
</organism>
<evidence type="ECO:0000259" key="1">
    <source>
        <dbReference type="PROSITE" id="PS50013"/>
    </source>
</evidence>
<dbReference type="PROSITE" id="PS50013">
    <property type="entry name" value="CHROMO_2"/>
    <property type="match status" value="1"/>
</dbReference>
<evidence type="ECO:0000313" key="3">
    <source>
        <dbReference type="Proteomes" id="UP000650533"/>
    </source>
</evidence>
<reference evidence="2" key="1">
    <citation type="submission" date="2020-05" db="EMBL/GenBank/DDBJ databases">
        <title>Evolutionary and genomic comparisons of hybrid uninucleate and nonhybrid Rhizoctonia fungi.</title>
        <authorList>
            <person name="Li C."/>
            <person name="Chen X."/>
        </authorList>
    </citation>
    <scope>NUCLEOTIDE SEQUENCE</scope>
    <source>
        <strain evidence="2">AG-1 IA</strain>
    </source>
</reference>
<dbReference type="SUPFAM" id="SSF54160">
    <property type="entry name" value="Chromo domain-like"/>
    <property type="match status" value="1"/>
</dbReference>
<dbReference type="InterPro" id="IPR016197">
    <property type="entry name" value="Chromo-like_dom_sf"/>
</dbReference>
<name>A0A8H8T3H2_9AGAM</name>
<sequence>MFYVGLLSKLHKSPSQMLPDQPPPETIEGEEEYKKGKWFYLIKWKGYGLEDNSWELEELLEHSQEEIHHFNKAQLKKACDSVMD</sequence>
<proteinExistence type="predicted"/>
<dbReference type="InterPro" id="IPR000953">
    <property type="entry name" value="Chromo/chromo_shadow_dom"/>
</dbReference>
<dbReference type="RefSeq" id="XP_043186815.1">
    <property type="nucleotide sequence ID" value="XM_043332054.1"/>
</dbReference>
<dbReference type="GO" id="GO:0006338">
    <property type="term" value="P:chromatin remodeling"/>
    <property type="evidence" value="ECO:0007669"/>
    <property type="project" value="UniProtKB-ARBA"/>
</dbReference>
<dbReference type="AlphaFoldDB" id="A0A8H8T3H2"/>
<evidence type="ECO:0000313" key="2">
    <source>
        <dbReference type="EMBL" id="QRW26578.1"/>
    </source>
</evidence>
<dbReference type="GeneID" id="67034517"/>
<dbReference type="InterPro" id="IPR023780">
    <property type="entry name" value="Chromo_domain"/>
</dbReference>
<gene>
    <name evidence="2" type="ORF">RhiXN_12239</name>
</gene>
<feature type="domain" description="Chromo" evidence="1">
    <location>
        <begin position="22"/>
        <end position="72"/>
    </location>
</feature>
<dbReference type="EMBL" id="CP059672">
    <property type="protein sequence ID" value="QRW26578.1"/>
    <property type="molecule type" value="Genomic_DNA"/>
</dbReference>
<protein>
    <submittedName>
        <fullName evidence="2">Transposon Tf2-7 polyprotein</fullName>
    </submittedName>
</protein>
<dbReference type="Gene3D" id="2.40.50.40">
    <property type="match status" value="1"/>
</dbReference>
<accession>A0A8H8T3H2</accession>